<dbReference type="SUPFAM" id="SSF51430">
    <property type="entry name" value="NAD(P)-linked oxidoreductase"/>
    <property type="match status" value="1"/>
</dbReference>
<dbReference type="AlphaFoldDB" id="A0A8S9TZ89"/>
<comment type="caution">
    <text evidence="2">The sequence shown here is derived from an EMBL/GenBank/DDBJ whole genome shotgun (WGS) entry which is preliminary data.</text>
</comment>
<evidence type="ECO:0000313" key="3">
    <source>
        <dbReference type="Proteomes" id="UP000704712"/>
    </source>
</evidence>
<feature type="domain" description="NADP-dependent oxidoreductase" evidence="1">
    <location>
        <begin position="94"/>
        <end position="300"/>
    </location>
</feature>
<accession>A0A8S9TZ89</accession>
<dbReference type="Pfam" id="PF00248">
    <property type="entry name" value="Aldo_ket_red"/>
    <property type="match status" value="1"/>
</dbReference>
<name>A0A8S9TZ89_PHYIN</name>
<proteinExistence type="predicted"/>
<gene>
    <name evidence="2" type="ORF">GN958_ATG19663</name>
</gene>
<dbReference type="Gene3D" id="3.20.20.100">
    <property type="entry name" value="NADP-dependent oxidoreductase domain"/>
    <property type="match status" value="1"/>
</dbReference>
<protein>
    <submittedName>
        <fullName evidence="2">Aldo/keto reductase family</fullName>
    </submittedName>
</protein>
<dbReference type="InterPro" id="IPR036812">
    <property type="entry name" value="NAD(P)_OxRdtase_dom_sf"/>
</dbReference>
<dbReference type="Proteomes" id="UP000704712">
    <property type="component" value="Unassembled WGS sequence"/>
</dbReference>
<dbReference type="EMBL" id="JAACNO010002745">
    <property type="protein sequence ID" value="KAF4131228.1"/>
    <property type="molecule type" value="Genomic_DNA"/>
</dbReference>
<dbReference type="InterPro" id="IPR023210">
    <property type="entry name" value="NADP_OxRdtase_dom"/>
</dbReference>
<reference evidence="2" key="1">
    <citation type="submission" date="2020-03" db="EMBL/GenBank/DDBJ databases">
        <title>Hybrid Assembly of Korean Phytophthora infestans isolates.</title>
        <authorList>
            <person name="Prokchorchik M."/>
            <person name="Lee Y."/>
            <person name="Seo J."/>
            <person name="Cho J.-H."/>
            <person name="Park Y.-E."/>
            <person name="Jang D.-C."/>
            <person name="Im J.-S."/>
            <person name="Choi J.-G."/>
            <person name="Park H.-J."/>
            <person name="Lee G.-B."/>
            <person name="Lee Y.-G."/>
            <person name="Hong S.-Y."/>
            <person name="Cho K."/>
            <person name="Sohn K.H."/>
        </authorList>
    </citation>
    <scope>NUCLEOTIDE SEQUENCE</scope>
    <source>
        <strain evidence="2">KR_2_A2</strain>
    </source>
</reference>
<organism evidence="2 3">
    <name type="scientific">Phytophthora infestans</name>
    <name type="common">Potato late blight agent</name>
    <name type="synonym">Botrytis infestans</name>
    <dbReference type="NCBI Taxonomy" id="4787"/>
    <lineage>
        <taxon>Eukaryota</taxon>
        <taxon>Sar</taxon>
        <taxon>Stramenopiles</taxon>
        <taxon>Oomycota</taxon>
        <taxon>Peronosporomycetes</taxon>
        <taxon>Peronosporales</taxon>
        <taxon>Peronosporaceae</taxon>
        <taxon>Phytophthora</taxon>
    </lineage>
</organism>
<evidence type="ECO:0000313" key="2">
    <source>
        <dbReference type="EMBL" id="KAF4131228.1"/>
    </source>
</evidence>
<sequence length="385" mass="43182">MWSVGVHGRTSAFREQQRFLFAVGGKIKTADDRALQRQLLMELTTQGNCRGVVIEDIDDRESLLAVRGALQQMCMENTLLSRANFVAVASTPLDCSLEEITARVEQALATLQFQQLDMLLLQAQSLPAANSLYARKHAVLEAWEHMMAIQQAGLVQHIGVSDLSVQDVDFLVTAFPHNLPEAWSMKIQLPGMTALSDSDVPFEDVTAFAHSHGIDVLGRILVTNLETFEPHEEWELLMQNLTERYRERPFKFLVAYENEGSTSSYHMESHTLGNTTVMQTWLQIVVRYLLQKGLVVIPQSFDDLQHDDRDKSTQGAALREIFGPLAHPFSSLHPSCSPHKMRSSLLTRDDLVTLSRVLQLTTSFPPPKLLAQLEGVDLAPHKSDE</sequence>
<evidence type="ECO:0000259" key="1">
    <source>
        <dbReference type="Pfam" id="PF00248"/>
    </source>
</evidence>